<name>A0ABW0LEM9_9BACI</name>
<dbReference type="NCBIfam" id="TIGR02831">
    <property type="entry name" value="spo_II_M"/>
    <property type="match status" value="1"/>
</dbReference>
<keyword evidence="1" id="KW-1003">Cell membrane</keyword>
<gene>
    <name evidence="3" type="primary">spoIIM</name>
    <name evidence="3" type="ORF">ACFPM4_00500</name>
</gene>
<comment type="function">
    <text evidence="1">Required for complete septum migration and engulfment of the forespore compartment during sporulation. Required for stabilizing and recruiting of SpoIIP to the septal membrane.</text>
</comment>
<feature type="transmembrane region" description="Helical" evidence="2">
    <location>
        <begin position="20"/>
        <end position="39"/>
    </location>
</feature>
<dbReference type="PIRSF" id="PIRSF038973">
    <property type="entry name" value="SpoIIM"/>
    <property type="match status" value="1"/>
</dbReference>
<dbReference type="InterPro" id="IPR002798">
    <property type="entry name" value="SpoIIM-like"/>
</dbReference>
<dbReference type="Proteomes" id="UP001596147">
    <property type="component" value="Unassembled WGS sequence"/>
</dbReference>
<evidence type="ECO:0000256" key="2">
    <source>
        <dbReference type="SAM" id="Phobius"/>
    </source>
</evidence>
<feature type="transmembrane region" description="Helical" evidence="2">
    <location>
        <begin position="140"/>
        <end position="160"/>
    </location>
</feature>
<dbReference type="InterPro" id="IPR014196">
    <property type="entry name" value="SpoIIM"/>
</dbReference>
<keyword evidence="1 2" id="KW-0812">Transmembrane</keyword>
<feature type="transmembrane region" description="Helical" evidence="2">
    <location>
        <begin position="113"/>
        <end position="134"/>
    </location>
</feature>
<comment type="subcellular location">
    <subcellularLocation>
        <location evidence="1">Cell membrane</location>
        <topology evidence="1">Multi-pass membrane protein</topology>
    </subcellularLocation>
    <text evidence="1">Localizes to the sporulation septum and to the second division site within the mother cell. Before the start of engulfment localizes to the septal midpoint, then spreads throughout the septum prior to becoming enriched at the leading edge of the engulfing membrane, where it remains until the completion of membrane migration. Some remain partially trapped at the septum during engulfment and upon completion of engulfment become dispersed in the outer forespore membrane. Localization of the MPD complex to the septal membrane is dependent on SpoIIB.</text>
</comment>
<evidence type="ECO:0000313" key="4">
    <source>
        <dbReference type="Proteomes" id="UP001596147"/>
    </source>
</evidence>
<feature type="transmembrane region" description="Helical" evidence="2">
    <location>
        <begin position="181"/>
        <end position="201"/>
    </location>
</feature>
<dbReference type="RefSeq" id="WP_144919693.1">
    <property type="nucleotide sequence ID" value="NZ_JBHSMC010000001.1"/>
</dbReference>
<keyword evidence="1" id="KW-0749">Sporulation</keyword>
<protein>
    <recommendedName>
        <fullName evidence="1">Stage II sporulation protein M</fullName>
    </recommendedName>
</protein>
<comment type="caution">
    <text evidence="3">The sequence shown here is derived from an EMBL/GenBank/DDBJ whole genome shotgun (WGS) entry which is preliminary data.</text>
</comment>
<sequence length="213" mass="23896">MRKRLSSNLITRHLQEHSSIYLFLMVLFLMGIIFGAIMVNSLSDHQKEDLFYYLNQFFGQVEEGAMVSSQDLLKLSFLHNLKFAGLIWILGVSIIGLPLIFVLLFIKGIVVGFSVGFFVNQMGWQGLLLAFGSLLPQNLFIIPAFIFVAACSVSLSIKLIRKIFIRQTFSFQLVPVFSRYVLAYIATILVITIAASIEAYLTPALMKAIIAGF</sequence>
<proteinExistence type="predicted"/>
<organism evidence="3 4">
    <name type="scientific">Lederbergia graminis</name>
    <dbReference type="NCBI Taxonomy" id="735518"/>
    <lineage>
        <taxon>Bacteria</taxon>
        <taxon>Bacillati</taxon>
        <taxon>Bacillota</taxon>
        <taxon>Bacilli</taxon>
        <taxon>Bacillales</taxon>
        <taxon>Bacillaceae</taxon>
        <taxon>Lederbergia</taxon>
    </lineage>
</organism>
<dbReference type="EMBL" id="JBHSMC010000001">
    <property type="protein sequence ID" value="MFC5463223.1"/>
    <property type="molecule type" value="Genomic_DNA"/>
</dbReference>
<reference evidence="4" key="1">
    <citation type="journal article" date="2019" name="Int. J. Syst. Evol. Microbiol.">
        <title>The Global Catalogue of Microorganisms (GCM) 10K type strain sequencing project: providing services to taxonomists for standard genome sequencing and annotation.</title>
        <authorList>
            <consortium name="The Broad Institute Genomics Platform"/>
            <consortium name="The Broad Institute Genome Sequencing Center for Infectious Disease"/>
            <person name="Wu L."/>
            <person name="Ma J."/>
        </authorList>
    </citation>
    <scope>NUCLEOTIDE SEQUENCE [LARGE SCALE GENOMIC DNA]</scope>
    <source>
        <strain evidence="4">CGMCC 1.12237</strain>
    </source>
</reference>
<keyword evidence="2" id="KW-1133">Transmembrane helix</keyword>
<dbReference type="Pfam" id="PF01944">
    <property type="entry name" value="SpoIIM"/>
    <property type="match status" value="1"/>
</dbReference>
<accession>A0ABW0LEM9</accession>
<evidence type="ECO:0000256" key="1">
    <source>
        <dbReference type="PIRNR" id="PIRNR038973"/>
    </source>
</evidence>
<keyword evidence="4" id="KW-1185">Reference proteome</keyword>
<comment type="subunit">
    <text evidence="1">Component of the MPD complex composed of SpoIIM, SpoIIP and SpoIID.</text>
</comment>
<keyword evidence="1 2" id="KW-0472">Membrane</keyword>
<feature type="transmembrane region" description="Helical" evidence="2">
    <location>
        <begin position="83"/>
        <end position="106"/>
    </location>
</feature>
<evidence type="ECO:0000313" key="3">
    <source>
        <dbReference type="EMBL" id="MFC5463223.1"/>
    </source>
</evidence>